<dbReference type="PROSITE" id="PS50096">
    <property type="entry name" value="IQ"/>
    <property type="match status" value="1"/>
</dbReference>
<evidence type="ECO:0000313" key="2">
    <source>
        <dbReference type="EMBL" id="PNT50882.1"/>
    </source>
</evidence>
<name>A0A2K2BM78_POPTR</name>
<dbReference type="EMBL" id="CM009291">
    <property type="protein sequence ID" value="PNT50882.1"/>
    <property type="molecule type" value="Genomic_DNA"/>
</dbReference>
<sequence length="266" mass="31787">MTVGPKGQGGLIMRILRWKLMILLNGGFKDETIGHREGFWQRRNQRDFMYFDEVLWQKKRRIQKERWYQRERNKEFGVLKKESRILGEMKQELDVLTATFNAQQASEREEKIRSNDDKQNRTAATFIQHCWQRLLARKELQRLQKEAKELSIQLVGDSRTNHLEDRGNDTIQERSNSDFDVKCATIRFYGNSHNFQSDCWIELTFYVGSPDMFSYLGLKFQVNRSSVRYRNTGQQRLYEFCYLLPFDLWTSYLARILFLKGCGSLF</sequence>
<feature type="coiled-coil region" evidence="1">
    <location>
        <begin position="133"/>
        <end position="160"/>
    </location>
</feature>
<keyword evidence="3" id="KW-1185">Reference proteome</keyword>
<evidence type="ECO:0000256" key="1">
    <source>
        <dbReference type="SAM" id="Coils"/>
    </source>
</evidence>
<evidence type="ECO:0000313" key="3">
    <source>
        <dbReference type="Proteomes" id="UP000006729"/>
    </source>
</evidence>
<dbReference type="Proteomes" id="UP000006729">
    <property type="component" value="Chromosome 2"/>
</dbReference>
<keyword evidence="1" id="KW-0175">Coiled coil</keyword>
<reference evidence="2 3" key="1">
    <citation type="journal article" date="2006" name="Science">
        <title>The genome of black cottonwood, Populus trichocarpa (Torr. &amp; Gray).</title>
        <authorList>
            <person name="Tuskan G.A."/>
            <person name="Difazio S."/>
            <person name="Jansson S."/>
            <person name="Bohlmann J."/>
            <person name="Grigoriev I."/>
            <person name="Hellsten U."/>
            <person name="Putnam N."/>
            <person name="Ralph S."/>
            <person name="Rombauts S."/>
            <person name="Salamov A."/>
            <person name="Schein J."/>
            <person name="Sterck L."/>
            <person name="Aerts A."/>
            <person name="Bhalerao R.R."/>
            <person name="Bhalerao R.P."/>
            <person name="Blaudez D."/>
            <person name="Boerjan W."/>
            <person name="Brun A."/>
            <person name="Brunner A."/>
            <person name="Busov V."/>
            <person name="Campbell M."/>
            <person name="Carlson J."/>
            <person name="Chalot M."/>
            <person name="Chapman J."/>
            <person name="Chen G.L."/>
            <person name="Cooper D."/>
            <person name="Coutinho P.M."/>
            <person name="Couturier J."/>
            <person name="Covert S."/>
            <person name="Cronk Q."/>
            <person name="Cunningham R."/>
            <person name="Davis J."/>
            <person name="Degroeve S."/>
            <person name="Dejardin A."/>
            <person name="Depamphilis C."/>
            <person name="Detter J."/>
            <person name="Dirks B."/>
            <person name="Dubchak I."/>
            <person name="Duplessis S."/>
            <person name="Ehlting J."/>
            <person name="Ellis B."/>
            <person name="Gendler K."/>
            <person name="Goodstein D."/>
            <person name="Gribskov M."/>
            <person name="Grimwood J."/>
            <person name="Groover A."/>
            <person name="Gunter L."/>
            <person name="Hamberger B."/>
            <person name="Heinze B."/>
            <person name="Helariutta Y."/>
            <person name="Henrissat B."/>
            <person name="Holligan D."/>
            <person name="Holt R."/>
            <person name="Huang W."/>
            <person name="Islam-Faridi N."/>
            <person name="Jones S."/>
            <person name="Jones-Rhoades M."/>
            <person name="Jorgensen R."/>
            <person name="Joshi C."/>
            <person name="Kangasjarvi J."/>
            <person name="Karlsson J."/>
            <person name="Kelleher C."/>
            <person name="Kirkpatrick R."/>
            <person name="Kirst M."/>
            <person name="Kohler A."/>
            <person name="Kalluri U."/>
            <person name="Larimer F."/>
            <person name="Leebens-Mack J."/>
            <person name="Leple J.C."/>
            <person name="Locascio P."/>
            <person name="Lou Y."/>
            <person name="Lucas S."/>
            <person name="Martin F."/>
            <person name="Montanini B."/>
            <person name="Napoli C."/>
            <person name="Nelson D.R."/>
            <person name="Nelson C."/>
            <person name="Nieminen K."/>
            <person name="Nilsson O."/>
            <person name="Pereda V."/>
            <person name="Peter G."/>
            <person name="Philippe R."/>
            <person name="Pilate G."/>
            <person name="Poliakov A."/>
            <person name="Razumovskaya J."/>
            <person name="Richardson P."/>
            <person name="Rinaldi C."/>
            <person name="Ritland K."/>
            <person name="Rouze P."/>
            <person name="Ryaboy D."/>
            <person name="Schmutz J."/>
            <person name="Schrader J."/>
            <person name="Segerman B."/>
            <person name="Shin H."/>
            <person name="Siddiqui A."/>
            <person name="Sterky F."/>
            <person name="Terry A."/>
            <person name="Tsai C.J."/>
            <person name="Uberbacher E."/>
            <person name="Unneberg P."/>
            <person name="Vahala J."/>
            <person name="Wall K."/>
            <person name="Wessler S."/>
            <person name="Yang G."/>
            <person name="Yin T."/>
            <person name="Douglas C."/>
            <person name="Marra M."/>
            <person name="Sandberg G."/>
            <person name="Van de Peer Y."/>
            <person name="Rokhsar D."/>
        </authorList>
    </citation>
    <scope>NUCLEOTIDE SEQUENCE [LARGE SCALE GENOMIC DNA]</scope>
    <source>
        <strain evidence="3">cv. Nisqually</strain>
    </source>
</reference>
<accession>A0A2K2BM78</accession>
<organism evidence="2 3">
    <name type="scientific">Populus trichocarpa</name>
    <name type="common">Western balsam poplar</name>
    <name type="synonym">Populus balsamifera subsp. trichocarpa</name>
    <dbReference type="NCBI Taxonomy" id="3694"/>
    <lineage>
        <taxon>Eukaryota</taxon>
        <taxon>Viridiplantae</taxon>
        <taxon>Streptophyta</taxon>
        <taxon>Embryophyta</taxon>
        <taxon>Tracheophyta</taxon>
        <taxon>Spermatophyta</taxon>
        <taxon>Magnoliopsida</taxon>
        <taxon>eudicotyledons</taxon>
        <taxon>Gunneridae</taxon>
        <taxon>Pentapetalae</taxon>
        <taxon>rosids</taxon>
        <taxon>fabids</taxon>
        <taxon>Malpighiales</taxon>
        <taxon>Salicaceae</taxon>
        <taxon>Saliceae</taxon>
        <taxon>Populus</taxon>
    </lineage>
</organism>
<protein>
    <submittedName>
        <fullName evidence="2">Uncharacterized protein</fullName>
    </submittedName>
</protein>
<dbReference type="InParanoid" id="A0A2K2BM78"/>
<gene>
    <name evidence="2" type="ORF">POPTR_002G212000</name>
</gene>
<dbReference type="AlphaFoldDB" id="A0A2K2BM78"/>
<proteinExistence type="predicted"/>